<dbReference type="Gene3D" id="3.40.47.10">
    <property type="match status" value="1"/>
</dbReference>
<evidence type="ECO:0000313" key="6">
    <source>
        <dbReference type="EMBL" id="OAT30501.1"/>
    </source>
</evidence>
<dbReference type="Proteomes" id="UP000094023">
    <property type="component" value="Unassembled WGS sequence"/>
</dbReference>
<dbReference type="SUPFAM" id="SSF53901">
    <property type="entry name" value="Thiolase-like"/>
    <property type="match status" value="2"/>
</dbReference>
<evidence type="ECO:0000256" key="3">
    <source>
        <dbReference type="ARBA" id="ARBA00022679"/>
    </source>
</evidence>
<gene>
    <name evidence="6" type="ORF">M983_1507</name>
</gene>
<keyword evidence="6" id="KW-0012">Acyltransferase</keyword>
<accession>A0A198G2F5</accession>
<dbReference type="AlphaFoldDB" id="A0A198G2F5"/>
<dbReference type="Pfam" id="PF00109">
    <property type="entry name" value="ketoacyl-synt"/>
    <property type="match status" value="1"/>
</dbReference>
<dbReference type="OrthoDB" id="6452348at2"/>
<dbReference type="EC" id="2.3.1.41" evidence="6"/>
<keyword evidence="3 4" id="KW-0808">Transferase</keyword>
<feature type="domain" description="Ketosynthase family 3 (KS3)" evidence="5">
    <location>
        <begin position="1"/>
        <end position="402"/>
    </location>
</feature>
<dbReference type="InterPro" id="IPR016039">
    <property type="entry name" value="Thiolase-like"/>
</dbReference>
<dbReference type="RefSeq" id="WP_066749477.1">
    <property type="nucleotide sequence ID" value="NZ_LXEN01000069.1"/>
</dbReference>
<evidence type="ECO:0000256" key="1">
    <source>
        <dbReference type="ARBA" id="ARBA00005194"/>
    </source>
</evidence>
<dbReference type="GO" id="GO:0004315">
    <property type="term" value="F:3-oxoacyl-[acyl-carrier-protein] synthase activity"/>
    <property type="evidence" value="ECO:0007669"/>
    <property type="project" value="UniProtKB-EC"/>
</dbReference>
<comment type="similarity">
    <text evidence="2 4">Belongs to the thiolase-like superfamily. Beta-ketoacyl-ACP synthases family.</text>
</comment>
<sequence>MNKVIISGWEIELPLVNNFSSFEKLLLNQEKIISKKYFSDDKLANYFKFQVNPNVIQYKNKEINLFDKIRNLIDSGLQHAQITWNIINSSRVKIYLSGQGPRANFIDYQGFYDKNDAEDVKYSPNIKKLHASSYAQDSLANKLFKLYQLCFPPISIYCASNSALMAVHIARQEIKNKTIDIAIILSWNDILLQDLAFMDGQNMLVTEHAQPLSKQSDGVLLSAGYSVLILEEKEQVEKRKNKPLPIIHSSFFMQSNAEKNLGGTLFNFYTISKLIINVLELSSFSPLDIGAIFIHGNGSIISDKAEVMAISHVFKENLNVPIISYKGQIGYISNCSGVIDLIIMANSLNKKRLIPSASHYPIDDAMDLNFLSDRKVLQYKNKPMLKIGLGMDGSLIAMILISDEEK</sequence>
<evidence type="ECO:0000313" key="7">
    <source>
        <dbReference type="Proteomes" id="UP000094023"/>
    </source>
</evidence>
<dbReference type="PANTHER" id="PTHR11712">
    <property type="entry name" value="POLYKETIDE SYNTHASE-RELATED"/>
    <property type="match status" value="1"/>
</dbReference>
<dbReference type="InterPro" id="IPR014031">
    <property type="entry name" value="Ketoacyl_synth_C"/>
</dbReference>
<comment type="caution">
    <text evidence="6">The sequence shown here is derived from an EMBL/GenBank/DDBJ whole genome shotgun (WGS) entry which is preliminary data.</text>
</comment>
<comment type="pathway">
    <text evidence="1">Lipid metabolism; fatty acid biosynthesis.</text>
</comment>
<evidence type="ECO:0000256" key="2">
    <source>
        <dbReference type="ARBA" id="ARBA00008467"/>
    </source>
</evidence>
<dbReference type="GO" id="GO:0006633">
    <property type="term" value="P:fatty acid biosynthetic process"/>
    <property type="evidence" value="ECO:0007669"/>
    <property type="project" value="TreeGrafter"/>
</dbReference>
<dbReference type="PATRIC" id="fig|1354337.4.peg.1542"/>
<organism evidence="6 7">
    <name type="scientific">Proteus myxofaciens ATCC 19692</name>
    <dbReference type="NCBI Taxonomy" id="1354337"/>
    <lineage>
        <taxon>Bacteria</taxon>
        <taxon>Pseudomonadati</taxon>
        <taxon>Pseudomonadota</taxon>
        <taxon>Gammaproteobacteria</taxon>
        <taxon>Enterobacterales</taxon>
        <taxon>Morganellaceae</taxon>
        <taxon>Proteus</taxon>
    </lineage>
</organism>
<dbReference type="InterPro" id="IPR000794">
    <property type="entry name" value="Beta-ketoacyl_synthase"/>
</dbReference>
<keyword evidence="7" id="KW-1185">Reference proteome</keyword>
<dbReference type="PANTHER" id="PTHR11712:SF336">
    <property type="entry name" value="3-OXOACYL-[ACYL-CARRIER-PROTEIN] SYNTHASE, MITOCHONDRIAL"/>
    <property type="match status" value="1"/>
</dbReference>
<name>A0A198G2F5_9GAMM</name>
<proteinExistence type="inferred from homology"/>
<reference evidence="6 7" key="1">
    <citation type="submission" date="2016-04" db="EMBL/GenBank/DDBJ databases">
        <title>ATOL: Assembling a taxonomically balanced genome-scale reconstruction of the evolutionary history of the Enterobacteriaceae.</title>
        <authorList>
            <person name="Plunkett G.III."/>
            <person name="Neeno-Eckwall E.C."/>
            <person name="Glasner J.D."/>
            <person name="Perna N.T."/>
        </authorList>
    </citation>
    <scope>NUCLEOTIDE SEQUENCE [LARGE SCALE GENOMIC DNA]</scope>
    <source>
        <strain evidence="6 7">ATCC 19692</strain>
    </source>
</reference>
<evidence type="ECO:0000259" key="5">
    <source>
        <dbReference type="PROSITE" id="PS52004"/>
    </source>
</evidence>
<dbReference type="Pfam" id="PF02801">
    <property type="entry name" value="Ketoacyl-synt_C"/>
    <property type="match status" value="1"/>
</dbReference>
<dbReference type="PROSITE" id="PS52004">
    <property type="entry name" value="KS3_2"/>
    <property type="match status" value="1"/>
</dbReference>
<dbReference type="STRING" id="1354337.M983_1507"/>
<evidence type="ECO:0000256" key="4">
    <source>
        <dbReference type="RuleBase" id="RU003694"/>
    </source>
</evidence>
<dbReference type="InterPro" id="IPR014030">
    <property type="entry name" value="Ketoacyl_synth_N"/>
</dbReference>
<dbReference type="EMBL" id="LXEN01000069">
    <property type="protein sequence ID" value="OAT30501.1"/>
    <property type="molecule type" value="Genomic_DNA"/>
</dbReference>
<protein>
    <submittedName>
        <fullName evidence="6">3-oxoacyl-[acyl-carrier-protein] synthase, KASII</fullName>
        <ecNumber evidence="6">2.3.1.41</ecNumber>
    </submittedName>
</protein>
<dbReference type="InterPro" id="IPR020841">
    <property type="entry name" value="PKS_Beta-ketoAc_synthase_dom"/>
</dbReference>